<name>A0AAD6DC01_9EURO</name>
<evidence type="ECO:0000313" key="11">
    <source>
        <dbReference type="EMBL" id="KAJ5572981.1"/>
    </source>
</evidence>
<organism evidence="11 12">
    <name type="scientific">Penicillium hetheringtonii</name>
    <dbReference type="NCBI Taxonomy" id="911720"/>
    <lineage>
        <taxon>Eukaryota</taxon>
        <taxon>Fungi</taxon>
        <taxon>Dikarya</taxon>
        <taxon>Ascomycota</taxon>
        <taxon>Pezizomycotina</taxon>
        <taxon>Eurotiomycetes</taxon>
        <taxon>Eurotiomycetidae</taxon>
        <taxon>Eurotiales</taxon>
        <taxon>Aspergillaceae</taxon>
        <taxon>Penicillium</taxon>
    </lineage>
</organism>
<evidence type="ECO:0000256" key="6">
    <source>
        <dbReference type="ARBA" id="ARBA00022842"/>
    </source>
</evidence>
<dbReference type="GO" id="GO:0006099">
    <property type="term" value="P:tricarboxylic acid cycle"/>
    <property type="evidence" value="ECO:0007669"/>
    <property type="project" value="UniProtKB-KW"/>
</dbReference>
<evidence type="ECO:0000256" key="5">
    <source>
        <dbReference type="ARBA" id="ARBA00022723"/>
    </source>
</evidence>
<evidence type="ECO:0000256" key="8">
    <source>
        <dbReference type="ARBA" id="ARBA00023211"/>
    </source>
</evidence>
<keyword evidence="4" id="KW-0816">Tricarboxylic acid cycle</keyword>
<dbReference type="FunFam" id="3.40.718.10:FF:000044">
    <property type="entry name" value="Peroxisomal isocitrate dehydrogenase [NADP]"/>
    <property type="match status" value="1"/>
</dbReference>
<dbReference type="GO" id="GO:0046872">
    <property type="term" value="F:metal ion binding"/>
    <property type="evidence" value="ECO:0007669"/>
    <property type="project" value="UniProtKB-KW"/>
</dbReference>
<dbReference type="PANTHER" id="PTHR11822">
    <property type="entry name" value="NADP-SPECIFIC ISOCITRATE DEHYDROGENASE"/>
    <property type="match status" value="1"/>
</dbReference>
<dbReference type="Pfam" id="PF00180">
    <property type="entry name" value="Iso_dh"/>
    <property type="match status" value="1"/>
</dbReference>
<dbReference type="NCBIfam" id="NF006156">
    <property type="entry name" value="PRK08299.1"/>
    <property type="match status" value="1"/>
</dbReference>
<dbReference type="InterPro" id="IPR004790">
    <property type="entry name" value="Isocitrate_DH_NADP"/>
</dbReference>
<feature type="domain" description="Isopropylmalate dehydrogenase-like" evidence="10">
    <location>
        <begin position="86"/>
        <end position="277"/>
    </location>
</feature>
<keyword evidence="8" id="KW-0464">Manganese</keyword>
<dbReference type="GO" id="GO:0006739">
    <property type="term" value="P:NADP+ metabolic process"/>
    <property type="evidence" value="ECO:0007669"/>
    <property type="project" value="TreeGrafter"/>
</dbReference>
<dbReference type="PANTHER" id="PTHR11822:SF21">
    <property type="entry name" value="ISOCITRATE DEHYDROGENASE [NADP], MITOCHONDRIAL"/>
    <property type="match status" value="1"/>
</dbReference>
<dbReference type="InterPro" id="IPR024084">
    <property type="entry name" value="IsoPropMal-DH-like_dom"/>
</dbReference>
<accession>A0AAD6DC01</accession>
<comment type="cofactor">
    <cofactor evidence="2">
        <name>Mg(2+)</name>
        <dbReference type="ChEBI" id="CHEBI:18420"/>
    </cofactor>
</comment>
<comment type="caution">
    <text evidence="11">The sequence shown here is derived from an EMBL/GenBank/DDBJ whole genome shotgun (WGS) entry which is preliminary data.</text>
</comment>
<comment type="catalytic activity">
    <reaction evidence="9">
        <text>D-threo-isocitrate + NADP(+) = 2-oxoglutarate + CO2 + NADPH</text>
        <dbReference type="Rhea" id="RHEA:19629"/>
        <dbReference type="ChEBI" id="CHEBI:15562"/>
        <dbReference type="ChEBI" id="CHEBI:16526"/>
        <dbReference type="ChEBI" id="CHEBI:16810"/>
        <dbReference type="ChEBI" id="CHEBI:57783"/>
        <dbReference type="ChEBI" id="CHEBI:58349"/>
        <dbReference type="EC" id="1.1.1.42"/>
    </reaction>
</comment>
<dbReference type="AlphaFoldDB" id="A0AAD6DC01"/>
<gene>
    <name evidence="11" type="ORF">N7450_009965</name>
</gene>
<dbReference type="GO" id="GO:0005739">
    <property type="term" value="C:mitochondrion"/>
    <property type="evidence" value="ECO:0007669"/>
    <property type="project" value="TreeGrafter"/>
</dbReference>
<keyword evidence="6" id="KW-0460">Magnesium</keyword>
<evidence type="ECO:0000256" key="9">
    <source>
        <dbReference type="ARBA" id="ARBA00023554"/>
    </source>
</evidence>
<keyword evidence="7" id="KW-0560">Oxidoreductase</keyword>
<dbReference type="EMBL" id="JAQJAC010000009">
    <property type="protein sequence ID" value="KAJ5572981.1"/>
    <property type="molecule type" value="Genomic_DNA"/>
</dbReference>
<keyword evidence="12" id="KW-1185">Reference proteome</keyword>
<comment type="similarity">
    <text evidence="3">Belongs to the isocitrate and isopropylmalate dehydrogenases family.</text>
</comment>
<evidence type="ECO:0000256" key="4">
    <source>
        <dbReference type="ARBA" id="ARBA00022532"/>
    </source>
</evidence>
<dbReference type="Gene3D" id="3.40.718.10">
    <property type="entry name" value="Isopropylmalate Dehydrogenase"/>
    <property type="match status" value="1"/>
</dbReference>
<sequence length="277" mass="30836">MNAVRSSSGFLRRSVTPLSAPLSSSRLLSSSSSSQLPSSQRFISSASLRPNRIAATTRWSGSTTPSPNFFQIRTMASESKIKVLNPVVELDGDEMTRIIWQEIREKLILPYLDIDLKYYDLGLEYRDQTDDQVTIDAAEAIKKYGVGVKCATITPDEARVEEFKLKKMWLSPNGTIRNILGGTVFREPIIIPRIPRLVPGWNKPIVIGRHAFGDQYRAQDRVIPGPGKLELVYTPANGGEPERVQVYDFQGGGVTQCQYNTDESISGFAHASSRWPS</sequence>
<dbReference type="GO" id="GO:0006102">
    <property type="term" value="P:isocitrate metabolic process"/>
    <property type="evidence" value="ECO:0007669"/>
    <property type="project" value="InterPro"/>
</dbReference>
<evidence type="ECO:0000259" key="10">
    <source>
        <dbReference type="SMART" id="SM01329"/>
    </source>
</evidence>
<protein>
    <recommendedName>
        <fullName evidence="10">Isopropylmalate dehydrogenase-like domain-containing protein</fullName>
    </recommendedName>
</protein>
<proteinExistence type="inferred from homology"/>
<dbReference type="SUPFAM" id="SSF53659">
    <property type="entry name" value="Isocitrate/Isopropylmalate dehydrogenase-like"/>
    <property type="match status" value="1"/>
</dbReference>
<dbReference type="GO" id="GO:0004450">
    <property type="term" value="F:isocitrate dehydrogenase (NADP+) activity"/>
    <property type="evidence" value="ECO:0007669"/>
    <property type="project" value="UniProtKB-EC"/>
</dbReference>
<reference evidence="11 12" key="1">
    <citation type="journal article" date="2023" name="IMA Fungus">
        <title>Comparative genomic study of the Penicillium genus elucidates a diverse pangenome and 15 lateral gene transfer events.</title>
        <authorList>
            <person name="Petersen C."/>
            <person name="Sorensen T."/>
            <person name="Nielsen M.R."/>
            <person name="Sondergaard T.E."/>
            <person name="Sorensen J.L."/>
            <person name="Fitzpatrick D.A."/>
            <person name="Frisvad J.C."/>
            <person name="Nielsen K.L."/>
        </authorList>
    </citation>
    <scope>NUCLEOTIDE SEQUENCE [LARGE SCALE GENOMIC DNA]</scope>
    <source>
        <strain evidence="11 12">IBT 29057</strain>
    </source>
</reference>
<evidence type="ECO:0000256" key="1">
    <source>
        <dbReference type="ARBA" id="ARBA00001936"/>
    </source>
</evidence>
<evidence type="ECO:0000256" key="2">
    <source>
        <dbReference type="ARBA" id="ARBA00001946"/>
    </source>
</evidence>
<keyword evidence="5" id="KW-0479">Metal-binding</keyword>
<evidence type="ECO:0000256" key="3">
    <source>
        <dbReference type="ARBA" id="ARBA00007769"/>
    </source>
</evidence>
<comment type="cofactor">
    <cofactor evidence="1">
        <name>Mn(2+)</name>
        <dbReference type="ChEBI" id="CHEBI:29035"/>
    </cofactor>
</comment>
<dbReference type="Proteomes" id="UP001216150">
    <property type="component" value="Unassembled WGS sequence"/>
</dbReference>
<evidence type="ECO:0000256" key="7">
    <source>
        <dbReference type="ARBA" id="ARBA00023002"/>
    </source>
</evidence>
<evidence type="ECO:0000313" key="12">
    <source>
        <dbReference type="Proteomes" id="UP001216150"/>
    </source>
</evidence>
<dbReference type="SMART" id="SM01329">
    <property type="entry name" value="Iso_dh"/>
    <property type="match status" value="1"/>
</dbReference>